<name>A0ABT6WRC7_9ACTN</name>
<gene>
    <name evidence="1" type="ORF">QLQ12_27150</name>
</gene>
<evidence type="ECO:0000313" key="2">
    <source>
        <dbReference type="Proteomes" id="UP001241758"/>
    </source>
</evidence>
<comment type="caution">
    <text evidence="1">The sequence shown here is derived from an EMBL/GenBank/DDBJ whole genome shotgun (WGS) entry which is preliminary data.</text>
</comment>
<reference evidence="1 2" key="1">
    <citation type="submission" date="2023-05" db="EMBL/GenBank/DDBJ databases">
        <title>Actinoplanes sp. NEAU-A12 genome sequencing.</title>
        <authorList>
            <person name="Wang Z.-S."/>
        </authorList>
    </citation>
    <scope>NUCLEOTIDE SEQUENCE [LARGE SCALE GENOMIC DNA]</scope>
    <source>
        <strain evidence="1 2">NEAU-A12</strain>
    </source>
</reference>
<accession>A0ABT6WRC7</accession>
<dbReference type="Proteomes" id="UP001241758">
    <property type="component" value="Unassembled WGS sequence"/>
</dbReference>
<protein>
    <submittedName>
        <fullName evidence="1">Uncharacterized protein</fullName>
    </submittedName>
</protein>
<dbReference type="RefSeq" id="WP_282763333.1">
    <property type="nucleotide sequence ID" value="NZ_JASCTH010000019.1"/>
</dbReference>
<organism evidence="1 2">
    <name type="scientific">Actinoplanes sandaracinus</name>
    <dbReference type="NCBI Taxonomy" id="3045177"/>
    <lineage>
        <taxon>Bacteria</taxon>
        <taxon>Bacillati</taxon>
        <taxon>Actinomycetota</taxon>
        <taxon>Actinomycetes</taxon>
        <taxon>Micromonosporales</taxon>
        <taxon>Micromonosporaceae</taxon>
        <taxon>Actinoplanes</taxon>
    </lineage>
</organism>
<keyword evidence="2" id="KW-1185">Reference proteome</keyword>
<sequence>MRVRSRRFALVRADLEHAVCPLPEDVAGIVGERESVTVVLDHRALGITHLRGTFESTPARDPGWRLSGINWPEDVRPGVLVTVAWKSAEDYVLVRTAVLDEPIRVDGVDYFHEYDPKVITREFDPGVSNRGQVLNAVRRLGRVFDDGSAVFPEAELPAHCGLGRGKKGLFLLRNAVDQLLREGYVTRVTGSTGPAGELNYPAVDGEETLELLFYAPLVEEAAFPGESGEHGRGDGGERRDHWVNGFVRRLPPGAHASKKQLTLHQQAIEKEQFDGFTLEPGYTFVKKHHRGG</sequence>
<proteinExistence type="predicted"/>
<dbReference type="EMBL" id="JASCTH010000019">
    <property type="protein sequence ID" value="MDI6102301.1"/>
    <property type="molecule type" value="Genomic_DNA"/>
</dbReference>
<evidence type="ECO:0000313" key="1">
    <source>
        <dbReference type="EMBL" id="MDI6102301.1"/>
    </source>
</evidence>